<dbReference type="Proteomes" id="UP001416858">
    <property type="component" value="Unassembled WGS sequence"/>
</dbReference>
<sequence length="37" mass="4196">MRRTKWKDTPHEKIFWAAVIAVALLSILVFASRVAGL</sequence>
<accession>A0ABP9VYI5</accession>
<dbReference type="EMBL" id="BAABRO010000015">
    <property type="protein sequence ID" value="GAA5509650.1"/>
    <property type="molecule type" value="Genomic_DNA"/>
</dbReference>
<proteinExistence type="predicted"/>
<keyword evidence="2" id="KW-1185">Reference proteome</keyword>
<protein>
    <recommendedName>
        <fullName evidence="3">Preprotein translocase subunit SecE</fullName>
    </recommendedName>
</protein>
<evidence type="ECO:0000313" key="2">
    <source>
        <dbReference type="Proteomes" id="UP001416858"/>
    </source>
</evidence>
<evidence type="ECO:0008006" key="3">
    <source>
        <dbReference type="Google" id="ProtNLM"/>
    </source>
</evidence>
<organism evidence="1 2">
    <name type="scientific">Novipirellula caenicola</name>
    <dbReference type="NCBI Taxonomy" id="1536901"/>
    <lineage>
        <taxon>Bacteria</taxon>
        <taxon>Pseudomonadati</taxon>
        <taxon>Planctomycetota</taxon>
        <taxon>Planctomycetia</taxon>
        <taxon>Pirellulales</taxon>
        <taxon>Pirellulaceae</taxon>
        <taxon>Novipirellula</taxon>
    </lineage>
</organism>
<comment type="caution">
    <text evidence="1">The sequence shown here is derived from an EMBL/GenBank/DDBJ whole genome shotgun (WGS) entry which is preliminary data.</text>
</comment>
<evidence type="ECO:0000313" key="1">
    <source>
        <dbReference type="EMBL" id="GAA5509650.1"/>
    </source>
</evidence>
<gene>
    <name evidence="1" type="ORF">Rcae01_05150</name>
</gene>
<name>A0ABP9VYI5_9BACT</name>
<reference evidence="1 2" key="1">
    <citation type="submission" date="2024-02" db="EMBL/GenBank/DDBJ databases">
        <title>Rhodopirellula caenicola NBRC 110016.</title>
        <authorList>
            <person name="Ichikawa N."/>
            <person name="Katano-Makiyama Y."/>
            <person name="Hidaka K."/>
        </authorList>
    </citation>
    <scope>NUCLEOTIDE SEQUENCE [LARGE SCALE GENOMIC DNA]</scope>
    <source>
        <strain evidence="1 2">NBRC 110016</strain>
    </source>
</reference>